<keyword evidence="4" id="KW-1185">Reference proteome</keyword>
<keyword evidence="2" id="KW-0732">Signal</keyword>
<feature type="chain" id="PRO_5018233825" evidence="2">
    <location>
        <begin position="32"/>
        <end position="203"/>
    </location>
</feature>
<name>A0A3N4HHZ6_ASCIM</name>
<organism evidence="3 4">
    <name type="scientific">Ascobolus immersus RN42</name>
    <dbReference type="NCBI Taxonomy" id="1160509"/>
    <lineage>
        <taxon>Eukaryota</taxon>
        <taxon>Fungi</taxon>
        <taxon>Dikarya</taxon>
        <taxon>Ascomycota</taxon>
        <taxon>Pezizomycotina</taxon>
        <taxon>Pezizomycetes</taxon>
        <taxon>Pezizales</taxon>
        <taxon>Ascobolaceae</taxon>
        <taxon>Ascobolus</taxon>
    </lineage>
</organism>
<feature type="transmembrane region" description="Helical" evidence="1">
    <location>
        <begin position="138"/>
        <end position="164"/>
    </location>
</feature>
<dbReference type="AlphaFoldDB" id="A0A3N4HHZ6"/>
<sequence length="203" mass="22951">MHFFGNSKFSLHSILQSLFLFQLLLAQSSLAIPTPPGSSVDGTTNTPETFFRNYTLQDTDGYLDAFDFLCEEFIQNIRTKNLTTSGNNRLLRLDVACYDPEQVDLRDVAAHRDHQKDVVLGKDKVKHSWAETFLAVRVLWIVVAGAAVLIPLLVALCFLVRWICCRISSLYEKRRNGKDGTDGMSLLKEKVCYACQQTVKDLD</sequence>
<evidence type="ECO:0000313" key="4">
    <source>
        <dbReference type="Proteomes" id="UP000275078"/>
    </source>
</evidence>
<gene>
    <name evidence="3" type="ORF">BJ508DRAFT_418955</name>
</gene>
<evidence type="ECO:0000256" key="2">
    <source>
        <dbReference type="SAM" id="SignalP"/>
    </source>
</evidence>
<reference evidence="3 4" key="1">
    <citation type="journal article" date="2018" name="Nat. Ecol. Evol.">
        <title>Pezizomycetes genomes reveal the molecular basis of ectomycorrhizal truffle lifestyle.</title>
        <authorList>
            <person name="Murat C."/>
            <person name="Payen T."/>
            <person name="Noel B."/>
            <person name="Kuo A."/>
            <person name="Morin E."/>
            <person name="Chen J."/>
            <person name="Kohler A."/>
            <person name="Krizsan K."/>
            <person name="Balestrini R."/>
            <person name="Da Silva C."/>
            <person name="Montanini B."/>
            <person name="Hainaut M."/>
            <person name="Levati E."/>
            <person name="Barry K.W."/>
            <person name="Belfiori B."/>
            <person name="Cichocki N."/>
            <person name="Clum A."/>
            <person name="Dockter R.B."/>
            <person name="Fauchery L."/>
            <person name="Guy J."/>
            <person name="Iotti M."/>
            <person name="Le Tacon F."/>
            <person name="Lindquist E.A."/>
            <person name="Lipzen A."/>
            <person name="Malagnac F."/>
            <person name="Mello A."/>
            <person name="Molinier V."/>
            <person name="Miyauchi S."/>
            <person name="Poulain J."/>
            <person name="Riccioni C."/>
            <person name="Rubini A."/>
            <person name="Sitrit Y."/>
            <person name="Splivallo R."/>
            <person name="Traeger S."/>
            <person name="Wang M."/>
            <person name="Zifcakova L."/>
            <person name="Wipf D."/>
            <person name="Zambonelli A."/>
            <person name="Paolocci F."/>
            <person name="Nowrousian M."/>
            <person name="Ottonello S."/>
            <person name="Baldrian P."/>
            <person name="Spatafora J.W."/>
            <person name="Henrissat B."/>
            <person name="Nagy L.G."/>
            <person name="Aury J.M."/>
            <person name="Wincker P."/>
            <person name="Grigoriev I.V."/>
            <person name="Bonfante P."/>
            <person name="Martin F.M."/>
        </authorList>
    </citation>
    <scope>NUCLEOTIDE SEQUENCE [LARGE SCALE GENOMIC DNA]</scope>
    <source>
        <strain evidence="3 4">RN42</strain>
    </source>
</reference>
<accession>A0A3N4HHZ6</accession>
<dbReference type="Proteomes" id="UP000275078">
    <property type="component" value="Unassembled WGS sequence"/>
</dbReference>
<keyword evidence="1" id="KW-1133">Transmembrane helix</keyword>
<keyword evidence="1" id="KW-0472">Membrane</keyword>
<proteinExistence type="predicted"/>
<dbReference type="EMBL" id="ML119815">
    <property type="protein sequence ID" value="RPA73603.1"/>
    <property type="molecule type" value="Genomic_DNA"/>
</dbReference>
<keyword evidence="1" id="KW-0812">Transmembrane</keyword>
<evidence type="ECO:0000313" key="3">
    <source>
        <dbReference type="EMBL" id="RPA73603.1"/>
    </source>
</evidence>
<protein>
    <submittedName>
        <fullName evidence="3">Uncharacterized protein</fullName>
    </submittedName>
</protein>
<evidence type="ECO:0000256" key="1">
    <source>
        <dbReference type="SAM" id="Phobius"/>
    </source>
</evidence>
<feature type="signal peptide" evidence="2">
    <location>
        <begin position="1"/>
        <end position="31"/>
    </location>
</feature>